<name>A0AC55D4Q2_ECHTE</name>
<evidence type="ECO:0000313" key="1">
    <source>
        <dbReference type="Proteomes" id="UP000694863"/>
    </source>
</evidence>
<dbReference type="Proteomes" id="UP000694863">
    <property type="component" value="Unplaced"/>
</dbReference>
<protein>
    <submittedName>
        <fullName evidence="2">Nuclear RNA export factor 3-like</fullName>
    </submittedName>
</protein>
<evidence type="ECO:0000313" key="2">
    <source>
        <dbReference type="RefSeq" id="XP_045146728.1"/>
    </source>
</evidence>
<reference evidence="2" key="1">
    <citation type="submission" date="2025-08" db="UniProtKB">
        <authorList>
            <consortium name="RefSeq"/>
        </authorList>
    </citation>
    <scope>IDENTIFICATION</scope>
</reference>
<gene>
    <name evidence="2" type="primary">LOC101664005</name>
</gene>
<keyword evidence="1" id="KW-1185">Reference proteome</keyword>
<accession>A0AC55D4Q2</accession>
<sequence length="517" mass="58320">MLLAAGQRMGRNNHADSCQRRARFWIIPQRSYANCSKPVGSEPGIHLLSCQEQDGDVAMNDSYVGPGVRYTPYAIPTYYPRDSCHNGDQNHDHMEKERKSPDEEMEDNNRDRTSRKLFKITISIYSMSSDIPNSKQKWLKSRNAKLIKVIKKKQDDVHQEALDLVRQHCAPDMTSHDTEIQSNLGNGTAASLEIQEENMPKLLPFNSSKNKPYRLDSLSDRVRKTPDIKSPHLLQNKAEGEMAGVKGLEPEEMCADTKPLCTTFPDEPTNVSELLDLFPKLLSLDDQELPSPVFSDTGDNKKLPVCKGSIYGSDTMKNLVWKFLKQYYSIYDDGDRQSLLSAYHDNACFSLSTPFKPEEPSLINLPKYSKDNRNTEELNRFGLSVQLLKHTKTEIVDFFSVLPKTLHDLSSFVVDTCVETENMLCFSVNGLFKEEVEGMCQAHVCAFTRIFIALPGTNSSLRIVNDQWSVKSISSKESQSAYSTLVPTPAFSSMHTVSQEQQKMAQVFSVPSGMSLQ</sequence>
<organism evidence="1 2">
    <name type="scientific">Echinops telfairi</name>
    <name type="common">Lesser hedgehog tenrec</name>
    <dbReference type="NCBI Taxonomy" id="9371"/>
    <lineage>
        <taxon>Eukaryota</taxon>
        <taxon>Metazoa</taxon>
        <taxon>Chordata</taxon>
        <taxon>Craniata</taxon>
        <taxon>Vertebrata</taxon>
        <taxon>Euteleostomi</taxon>
        <taxon>Mammalia</taxon>
        <taxon>Eutheria</taxon>
        <taxon>Afrotheria</taxon>
        <taxon>Tenrecidae</taxon>
        <taxon>Tenrecinae</taxon>
        <taxon>Echinops</taxon>
    </lineage>
</organism>
<dbReference type="RefSeq" id="XP_045146728.1">
    <property type="nucleotide sequence ID" value="XM_045290793.1"/>
</dbReference>
<proteinExistence type="predicted"/>